<accession>A0A2P5XSU0</accession>
<feature type="compositionally biased region" description="Acidic residues" evidence="1">
    <location>
        <begin position="146"/>
        <end position="156"/>
    </location>
</feature>
<name>A0A2P5XSU0_GOSBA</name>
<gene>
    <name evidence="2" type="ORF">GOBAR_AA14259</name>
</gene>
<dbReference type="Proteomes" id="UP000239757">
    <property type="component" value="Unassembled WGS sequence"/>
</dbReference>
<dbReference type="AlphaFoldDB" id="A0A2P5XSU0"/>
<evidence type="ECO:0000313" key="2">
    <source>
        <dbReference type="EMBL" id="PPS06387.1"/>
    </source>
</evidence>
<organism evidence="2 3">
    <name type="scientific">Gossypium barbadense</name>
    <name type="common">Sea Island cotton</name>
    <name type="synonym">Hibiscus barbadensis</name>
    <dbReference type="NCBI Taxonomy" id="3634"/>
    <lineage>
        <taxon>Eukaryota</taxon>
        <taxon>Viridiplantae</taxon>
        <taxon>Streptophyta</taxon>
        <taxon>Embryophyta</taxon>
        <taxon>Tracheophyta</taxon>
        <taxon>Spermatophyta</taxon>
        <taxon>Magnoliopsida</taxon>
        <taxon>eudicotyledons</taxon>
        <taxon>Gunneridae</taxon>
        <taxon>Pentapetalae</taxon>
        <taxon>rosids</taxon>
        <taxon>malvids</taxon>
        <taxon>Malvales</taxon>
        <taxon>Malvaceae</taxon>
        <taxon>Malvoideae</taxon>
        <taxon>Gossypium</taxon>
    </lineage>
</organism>
<sequence length="192" mass="21641">MYIELTMELCSTFHLQTVTTNYDDPGTVQFGLGRLVRQFSVLEFGTTMGLYTEEFKEENDLHALNRHIHRSPSWCWDTLVPSVATYNPSRSKASALPPSLSTAAQKSSLTLIGKMSPQRISSMFSMKMIEKHRGTYLPQYRLAQSTEEEAPEDITDDVPPQHEDPPSQPPPPSRSVHAAALYADISEHLTRF</sequence>
<evidence type="ECO:0000256" key="1">
    <source>
        <dbReference type="SAM" id="MobiDB-lite"/>
    </source>
</evidence>
<reference evidence="2 3" key="1">
    <citation type="submission" date="2015-01" db="EMBL/GenBank/DDBJ databases">
        <title>Genome of allotetraploid Gossypium barbadense reveals genomic plasticity and fiber elongation in cotton evolution.</title>
        <authorList>
            <person name="Chen X."/>
            <person name="Liu X."/>
            <person name="Zhao B."/>
            <person name="Zheng H."/>
            <person name="Hu Y."/>
            <person name="Lu G."/>
            <person name="Yang C."/>
            <person name="Chen J."/>
            <person name="Shan C."/>
            <person name="Zhang L."/>
            <person name="Zhou Y."/>
            <person name="Wang L."/>
            <person name="Guo W."/>
            <person name="Bai Y."/>
            <person name="Ruan J."/>
            <person name="Shangguan X."/>
            <person name="Mao Y."/>
            <person name="Jiang J."/>
            <person name="Zhu Y."/>
            <person name="Lei J."/>
            <person name="Kang H."/>
            <person name="Chen S."/>
            <person name="He X."/>
            <person name="Wang R."/>
            <person name="Wang Y."/>
            <person name="Chen J."/>
            <person name="Wang L."/>
            <person name="Yu S."/>
            <person name="Wang B."/>
            <person name="Wei J."/>
            <person name="Song S."/>
            <person name="Lu X."/>
            <person name="Gao Z."/>
            <person name="Gu W."/>
            <person name="Deng X."/>
            <person name="Ma D."/>
            <person name="Wang S."/>
            <person name="Liang W."/>
            <person name="Fang L."/>
            <person name="Cai C."/>
            <person name="Zhu X."/>
            <person name="Zhou B."/>
            <person name="Zhang Y."/>
            <person name="Chen Z."/>
            <person name="Xu S."/>
            <person name="Zhu R."/>
            <person name="Wang S."/>
            <person name="Zhang T."/>
            <person name="Zhao G."/>
        </authorList>
    </citation>
    <scope>NUCLEOTIDE SEQUENCE [LARGE SCALE GENOMIC DNA]</scope>
    <source>
        <strain evidence="3">cv. Xinhai21</strain>
        <tissue evidence="2">Leaf</tissue>
    </source>
</reference>
<feature type="region of interest" description="Disordered" evidence="1">
    <location>
        <begin position="144"/>
        <end position="176"/>
    </location>
</feature>
<evidence type="ECO:0000313" key="3">
    <source>
        <dbReference type="Proteomes" id="UP000239757"/>
    </source>
</evidence>
<protein>
    <submittedName>
        <fullName evidence="2">Uncharacterized protein</fullName>
    </submittedName>
</protein>
<dbReference type="EMBL" id="KZ664292">
    <property type="protein sequence ID" value="PPS06387.1"/>
    <property type="molecule type" value="Genomic_DNA"/>
</dbReference>
<proteinExistence type="predicted"/>